<protein>
    <submittedName>
        <fullName evidence="1">Uncharacterized protein</fullName>
    </submittedName>
</protein>
<dbReference type="EMBL" id="CATQJL010000223">
    <property type="protein sequence ID" value="CAJ0599583.1"/>
    <property type="molecule type" value="Genomic_DNA"/>
</dbReference>
<evidence type="ECO:0000313" key="1">
    <source>
        <dbReference type="EMBL" id="CAJ0599583.1"/>
    </source>
</evidence>
<proteinExistence type="predicted"/>
<sequence>MDRLIKEVWSNKVVNKSKVQYLHKHIEQLTSMLRIIICLLALFAWTYADFDTWRSCNTTKKRLRWADDFKPNGTELNAFNEALGVYLSKHLDFFDLPTHLHFDCILAGSKRYLNIVPSFDLVQTHTIAGKYNISSHLEDFERNHFIKIANEVLTKLLKYTRKKRWYDCFTSCFRDRAVTVLFGCDYIIRGGSEVVFKCAFEKRKKLPNSKYE</sequence>
<evidence type="ECO:0000313" key="2">
    <source>
        <dbReference type="Proteomes" id="UP001176961"/>
    </source>
</evidence>
<keyword evidence="2" id="KW-1185">Reference proteome</keyword>
<gene>
    <name evidence="1" type="ORF">CYNAS_LOCUS11566</name>
</gene>
<dbReference type="Proteomes" id="UP001176961">
    <property type="component" value="Unassembled WGS sequence"/>
</dbReference>
<dbReference type="AlphaFoldDB" id="A0AA36M6A0"/>
<reference evidence="1" key="1">
    <citation type="submission" date="2023-07" db="EMBL/GenBank/DDBJ databases">
        <authorList>
            <consortium name="CYATHOMIX"/>
        </authorList>
    </citation>
    <scope>NUCLEOTIDE SEQUENCE</scope>
    <source>
        <strain evidence="1">N/A</strain>
    </source>
</reference>
<organism evidence="1 2">
    <name type="scientific">Cylicocyclus nassatus</name>
    <name type="common">Nematode worm</name>
    <dbReference type="NCBI Taxonomy" id="53992"/>
    <lineage>
        <taxon>Eukaryota</taxon>
        <taxon>Metazoa</taxon>
        <taxon>Ecdysozoa</taxon>
        <taxon>Nematoda</taxon>
        <taxon>Chromadorea</taxon>
        <taxon>Rhabditida</taxon>
        <taxon>Rhabditina</taxon>
        <taxon>Rhabditomorpha</taxon>
        <taxon>Strongyloidea</taxon>
        <taxon>Strongylidae</taxon>
        <taxon>Cylicocyclus</taxon>
    </lineage>
</organism>
<accession>A0AA36M6A0</accession>
<comment type="caution">
    <text evidence="1">The sequence shown here is derived from an EMBL/GenBank/DDBJ whole genome shotgun (WGS) entry which is preliminary data.</text>
</comment>
<name>A0AA36M6A0_CYLNA</name>